<dbReference type="PANTHER" id="PTHR47755:SF1">
    <property type="entry name" value="CELL DIVISION PROTEIN FTSX"/>
    <property type="match status" value="1"/>
</dbReference>
<feature type="transmembrane region" description="Helical" evidence="11">
    <location>
        <begin position="276"/>
        <end position="296"/>
    </location>
</feature>
<protein>
    <recommendedName>
        <fullName evidence="3 10">Cell division protein FtsX</fullName>
    </recommendedName>
</protein>
<comment type="caution">
    <text evidence="14">The sequence shown here is derived from an EMBL/GenBank/DDBJ whole genome shotgun (WGS) entry which is preliminary data.</text>
</comment>
<comment type="subcellular location">
    <subcellularLocation>
        <location evidence="1">Cell membrane</location>
        <topology evidence="1">Multi-pass membrane protein</topology>
    </subcellularLocation>
</comment>
<evidence type="ECO:0000256" key="2">
    <source>
        <dbReference type="ARBA" id="ARBA00007379"/>
    </source>
</evidence>
<evidence type="ECO:0000259" key="12">
    <source>
        <dbReference type="Pfam" id="PF02687"/>
    </source>
</evidence>
<evidence type="ECO:0000256" key="10">
    <source>
        <dbReference type="PIRNR" id="PIRNR003097"/>
    </source>
</evidence>
<evidence type="ECO:0000256" key="1">
    <source>
        <dbReference type="ARBA" id="ARBA00004651"/>
    </source>
</evidence>
<dbReference type="InterPro" id="IPR040690">
    <property type="entry name" value="FtsX_ECD"/>
</dbReference>
<keyword evidence="9 10" id="KW-0131">Cell cycle</keyword>
<comment type="function">
    <text evidence="10">Part of the ABC transporter FtsEX involved in asymmetric cellular division facilitating the initiation of sporulation.</text>
</comment>
<dbReference type="Pfam" id="PF18075">
    <property type="entry name" value="FtsX_ECD"/>
    <property type="match status" value="1"/>
</dbReference>
<evidence type="ECO:0000256" key="11">
    <source>
        <dbReference type="SAM" id="Phobius"/>
    </source>
</evidence>
<keyword evidence="8 10" id="KW-0472">Membrane</keyword>
<keyword evidence="4 10" id="KW-1003">Cell membrane</keyword>
<dbReference type="InterPro" id="IPR003838">
    <property type="entry name" value="ABC3_permease_C"/>
</dbReference>
<comment type="similarity">
    <text evidence="2 10">Belongs to the ABC-4 integral membrane protein family. FtsX subfamily.</text>
</comment>
<evidence type="ECO:0000256" key="6">
    <source>
        <dbReference type="ARBA" id="ARBA00022692"/>
    </source>
</evidence>
<keyword evidence="5 10" id="KW-0132">Cell division</keyword>
<gene>
    <name evidence="14" type="primary">ftsX_2</name>
    <name evidence="14" type="ORF">BEI61_05384</name>
</gene>
<dbReference type="GO" id="GO:0005886">
    <property type="term" value="C:plasma membrane"/>
    <property type="evidence" value="ECO:0007669"/>
    <property type="project" value="UniProtKB-SubCell"/>
</dbReference>
<feature type="domain" description="ABC3 transporter permease C-terminal" evidence="12">
    <location>
        <begin position="180"/>
        <end position="293"/>
    </location>
</feature>
<feature type="domain" description="FtsX extracellular" evidence="13">
    <location>
        <begin position="59"/>
        <end position="155"/>
    </location>
</feature>
<dbReference type="Proteomes" id="UP000094067">
    <property type="component" value="Unassembled WGS sequence"/>
</dbReference>
<evidence type="ECO:0000256" key="5">
    <source>
        <dbReference type="ARBA" id="ARBA00022618"/>
    </source>
</evidence>
<dbReference type="Gene3D" id="3.30.70.3040">
    <property type="match status" value="1"/>
</dbReference>
<reference evidence="14 15" key="1">
    <citation type="submission" date="2016-07" db="EMBL/GenBank/DDBJ databases">
        <title>Characterization of isolates of Eisenbergiella tayi derived from blood cultures, using whole genome sequencing.</title>
        <authorList>
            <person name="Burdz T."/>
            <person name="Wiebe D."/>
            <person name="Huynh C."/>
            <person name="Bernard K."/>
        </authorList>
    </citation>
    <scope>NUCLEOTIDE SEQUENCE [LARGE SCALE GENOMIC DNA]</scope>
    <source>
        <strain evidence="14 15">NML 110608</strain>
    </source>
</reference>
<dbReference type="AlphaFoldDB" id="A0A1E3A737"/>
<dbReference type="PANTHER" id="PTHR47755">
    <property type="entry name" value="CELL DIVISION PROTEIN FTSX"/>
    <property type="match status" value="1"/>
</dbReference>
<evidence type="ECO:0000256" key="4">
    <source>
        <dbReference type="ARBA" id="ARBA00022475"/>
    </source>
</evidence>
<dbReference type="InterPro" id="IPR004513">
    <property type="entry name" value="FtsX"/>
</dbReference>
<feature type="transmembrane region" description="Helical" evidence="11">
    <location>
        <begin position="21"/>
        <end position="44"/>
    </location>
</feature>
<dbReference type="Pfam" id="PF02687">
    <property type="entry name" value="FtsX"/>
    <property type="match status" value="1"/>
</dbReference>
<proteinExistence type="inferred from homology"/>
<evidence type="ECO:0000256" key="8">
    <source>
        <dbReference type="ARBA" id="ARBA00023136"/>
    </source>
</evidence>
<evidence type="ECO:0000256" key="9">
    <source>
        <dbReference type="ARBA" id="ARBA00023306"/>
    </source>
</evidence>
<feature type="transmembrane region" description="Helical" evidence="11">
    <location>
        <begin position="221"/>
        <end position="244"/>
    </location>
</feature>
<organism evidence="14 15">
    <name type="scientific">Eisenbergiella tayi</name>
    <dbReference type="NCBI Taxonomy" id="1432052"/>
    <lineage>
        <taxon>Bacteria</taxon>
        <taxon>Bacillati</taxon>
        <taxon>Bacillota</taxon>
        <taxon>Clostridia</taxon>
        <taxon>Lachnospirales</taxon>
        <taxon>Lachnospiraceae</taxon>
        <taxon>Eisenbergiella</taxon>
    </lineage>
</organism>
<evidence type="ECO:0000256" key="3">
    <source>
        <dbReference type="ARBA" id="ARBA00021907"/>
    </source>
</evidence>
<evidence type="ECO:0000313" key="15">
    <source>
        <dbReference type="Proteomes" id="UP000094067"/>
    </source>
</evidence>
<name>A0A1E3A737_9FIRM</name>
<keyword evidence="6 11" id="KW-0812">Transmembrane</keyword>
<evidence type="ECO:0000313" key="14">
    <source>
        <dbReference type="EMBL" id="ODM04575.1"/>
    </source>
</evidence>
<evidence type="ECO:0000259" key="13">
    <source>
        <dbReference type="Pfam" id="PF18075"/>
    </source>
</evidence>
<sequence>MSFRNFIYLIRLGLKNVWNNKVYAAAAVMSMAACIFLFGIFYIAMVNINSAVRNVERDVAVSVFFEEGISEERVEELGEEIRGREEVTNTVYISEDEAWDSFREDFLDSEELREGIFEGDNPLAGCDSYEVYINDISRQEEFVAYVKSLEGVGTVTHSSEVVNALMGLKERITGIGAGCLFVLILLSVLLIRSTLLVTVASQKDKVRVMRLIGAREDFIRIPFIVEGLVLGIAGMCIPIALLYATYVYGIRFVDVHFGLFGAPLKLLPAGQVMPELIQASVALGVLTGIIGSIAVMGRLKSK</sequence>
<dbReference type="PROSITE" id="PS51257">
    <property type="entry name" value="PROKAR_LIPOPROTEIN"/>
    <property type="match status" value="1"/>
</dbReference>
<dbReference type="EMBL" id="MCGH01000003">
    <property type="protein sequence ID" value="ODM04575.1"/>
    <property type="molecule type" value="Genomic_DNA"/>
</dbReference>
<feature type="transmembrane region" description="Helical" evidence="11">
    <location>
        <begin position="175"/>
        <end position="200"/>
    </location>
</feature>
<accession>A0A1E3A737</accession>
<keyword evidence="7 11" id="KW-1133">Transmembrane helix</keyword>
<dbReference type="PIRSF" id="PIRSF003097">
    <property type="entry name" value="FtsX"/>
    <property type="match status" value="1"/>
</dbReference>
<dbReference type="GO" id="GO:0051301">
    <property type="term" value="P:cell division"/>
    <property type="evidence" value="ECO:0007669"/>
    <property type="project" value="UniProtKB-KW"/>
</dbReference>
<dbReference type="RefSeq" id="WP_069154689.1">
    <property type="nucleotide sequence ID" value="NZ_MCGH01000003.1"/>
</dbReference>
<evidence type="ECO:0000256" key="7">
    <source>
        <dbReference type="ARBA" id="ARBA00022989"/>
    </source>
</evidence>